<feature type="transmembrane region" description="Helical" evidence="5">
    <location>
        <begin position="143"/>
        <end position="167"/>
    </location>
</feature>
<dbReference type="Gene3D" id="1.20.1560.10">
    <property type="entry name" value="ABC transporter type 1, transmembrane domain"/>
    <property type="match status" value="1"/>
</dbReference>
<comment type="subcellular location">
    <subcellularLocation>
        <location evidence="1">Cell membrane</location>
        <topology evidence="1">Multi-pass membrane protein</topology>
    </subcellularLocation>
</comment>
<dbReference type="EMBL" id="AZQP01000075">
    <property type="protein sequence ID" value="EYE87278.1"/>
    <property type="molecule type" value="Genomic_DNA"/>
</dbReference>
<accession>A0A017RR84</accession>
<evidence type="ECO:0000256" key="4">
    <source>
        <dbReference type="ARBA" id="ARBA00023136"/>
    </source>
</evidence>
<evidence type="ECO:0000256" key="3">
    <source>
        <dbReference type="ARBA" id="ARBA00022989"/>
    </source>
</evidence>
<name>A0A017RR84_9CLOT</name>
<dbReference type="AlphaFoldDB" id="A0A017RR84"/>
<evidence type="ECO:0000313" key="8">
    <source>
        <dbReference type="Proteomes" id="UP000019681"/>
    </source>
</evidence>
<evidence type="ECO:0000256" key="5">
    <source>
        <dbReference type="SAM" id="Phobius"/>
    </source>
</evidence>
<sequence length="173" mass="20298">MNNFQEDNFNNHFDFTLWKKLFYYIKPYKKLMFFLSCVMIGVGCIEATFPIMTKYAVDNFIIKGNLNGLTRFSIRYLILVGLQVFNVWCLIALAGKIEVSVCHDIRKKAFEHLQNLSFSYFDTTPTGWIMARMTSDIQRLSDTLAWGVVDFVWGLAMMSFILIYMLYLNWQLA</sequence>
<dbReference type="PANTHER" id="PTHR43394">
    <property type="entry name" value="ATP-DEPENDENT PERMEASE MDL1, MITOCHONDRIAL"/>
    <property type="match status" value="1"/>
</dbReference>
<dbReference type="InterPro" id="IPR011527">
    <property type="entry name" value="ABC1_TM_dom"/>
</dbReference>
<gene>
    <name evidence="7" type="ORF">Q428_14150</name>
</gene>
<feature type="transmembrane region" description="Helical" evidence="5">
    <location>
        <begin position="31"/>
        <end position="52"/>
    </location>
</feature>
<dbReference type="Pfam" id="PF00664">
    <property type="entry name" value="ABC_membrane"/>
    <property type="match status" value="1"/>
</dbReference>
<dbReference type="STRING" id="1403537.Q428_14150"/>
<evidence type="ECO:0000256" key="1">
    <source>
        <dbReference type="ARBA" id="ARBA00004651"/>
    </source>
</evidence>
<dbReference type="InterPro" id="IPR039421">
    <property type="entry name" value="Type_1_exporter"/>
</dbReference>
<reference evidence="7 8" key="1">
    <citation type="journal article" date="2014" name="Genome Announc.">
        <title>Draft Genome Sequence of Fervidicella metallireducens Strain AeBT, an Iron-Reducing Thermoanaerobe from the Great Artesian Basin.</title>
        <authorList>
            <person name="Patel B.K."/>
        </authorList>
    </citation>
    <scope>NUCLEOTIDE SEQUENCE [LARGE SCALE GENOMIC DNA]</scope>
    <source>
        <strain evidence="7 8">AeB</strain>
    </source>
</reference>
<keyword evidence="2 5" id="KW-0812">Transmembrane</keyword>
<dbReference type="PROSITE" id="PS50929">
    <property type="entry name" value="ABC_TM1F"/>
    <property type="match status" value="1"/>
</dbReference>
<organism evidence="7 8">
    <name type="scientific">Fervidicella metallireducens AeB</name>
    <dbReference type="NCBI Taxonomy" id="1403537"/>
    <lineage>
        <taxon>Bacteria</taxon>
        <taxon>Bacillati</taxon>
        <taxon>Bacillota</taxon>
        <taxon>Clostridia</taxon>
        <taxon>Eubacteriales</taxon>
        <taxon>Clostridiaceae</taxon>
        <taxon>Fervidicella</taxon>
    </lineage>
</organism>
<keyword evidence="4 5" id="KW-0472">Membrane</keyword>
<feature type="domain" description="ABC transmembrane type-1" evidence="6">
    <location>
        <begin position="33"/>
        <end position="173"/>
    </location>
</feature>
<evidence type="ECO:0000256" key="2">
    <source>
        <dbReference type="ARBA" id="ARBA00022692"/>
    </source>
</evidence>
<keyword evidence="8" id="KW-1185">Reference proteome</keyword>
<dbReference type="GO" id="GO:0015421">
    <property type="term" value="F:ABC-type oligopeptide transporter activity"/>
    <property type="evidence" value="ECO:0007669"/>
    <property type="project" value="TreeGrafter"/>
</dbReference>
<dbReference type="Proteomes" id="UP000019681">
    <property type="component" value="Unassembled WGS sequence"/>
</dbReference>
<comment type="caution">
    <text evidence="7">The sequence shown here is derived from an EMBL/GenBank/DDBJ whole genome shotgun (WGS) entry which is preliminary data.</text>
</comment>
<dbReference type="PANTHER" id="PTHR43394:SF1">
    <property type="entry name" value="ATP-BINDING CASSETTE SUB-FAMILY B MEMBER 10, MITOCHONDRIAL"/>
    <property type="match status" value="1"/>
</dbReference>
<protein>
    <recommendedName>
        <fullName evidence="6">ABC transmembrane type-1 domain-containing protein</fullName>
    </recommendedName>
</protein>
<evidence type="ECO:0000313" key="7">
    <source>
        <dbReference type="EMBL" id="EYE87278.1"/>
    </source>
</evidence>
<keyword evidence="3 5" id="KW-1133">Transmembrane helix</keyword>
<evidence type="ECO:0000259" key="6">
    <source>
        <dbReference type="PROSITE" id="PS50929"/>
    </source>
</evidence>
<feature type="transmembrane region" description="Helical" evidence="5">
    <location>
        <begin position="72"/>
        <end position="93"/>
    </location>
</feature>
<dbReference type="GO" id="GO:0005524">
    <property type="term" value="F:ATP binding"/>
    <property type="evidence" value="ECO:0007669"/>
    <property type="project" value="InterPro"/>
</dbReference>
<proteinExistence type="predicted"/>
<dbReference type="SUPFAM" id="SSF90123">
    <property type="entry name" value="ABC transporter transmembrane region"/>
    <property type="match status" value="1"/>
</dbReference>
<dbReference type="GO" id="GO:0005886">
    <property type="term" value="C:plasma membrane"/>
    <property type="evidence" value="ECO:0007669"/>
    <property type="project" value="UniProtKB-SubCell"/>
</dbReference>
<dbReference type="InterPro" id="IPR036640">
    <property type="entry name" value="ABC1_TM_sf"/>
</dbReference>